<comment type="caution">
    <text evidence="1">The sequence shown here is derived from an EMBL/GenBank/DDBJ whole genome shotgun (WGS) entry which is preliminary data.</text>
</comment>
<protein>
    <submittedName>
        <fullName evidence="1">Uncharacterized protein</fullName>
    </submittedName>
</protein>
<sequence length="51" mass="5063">MATDVPWAKGDGEGAEATGAAEALLLLVTGRTAAALPRLAGPGTAELTRRS</sequence>
<dbReference type="AlphaFoldDB" id="A0A852U5Y9"/>
<proteinExistence type="predicted"/>
<dbReference type="Proteomes" id="UP000589036">
    <property type="component" value="Unassembled WGS sequence"/>
</dbReference>
<keyword evidence="2" id="KW-1185">Reference proteome</keyword>
<dbReference type="EMBL" id="JACCCC010000001">
    <property type="protein sequence ID" value="NYE50283.1"/>
    <property type="molecule type" value="Genomic_DNA"/>
</dbReference>
<accession>A0A852U5Y9</accession>
<name>A0A852U5Y9_9ACTN</name>
<gene>
    <name evidence="1" type="ORF">HDA32_005403</name>
</gene>
<organism evidence="1 2">
    <name type="scientific">Spinactinospora alkalitolerans</name>
    <dbReference type="NCBI Taxonomy" id="687207"/>
    <lineage>
        <taxon>Bacteria</taxon>
        <taxon>Bacillati</taxon>
        <taxon>Actinomycetota</taxon>
        <taxon>Actinomycetes</taxon>
        <taxon>Streptosporangiales</taxon>
        <taxon>Nocardiopsidaceae</taxon>
        <taxon>Spinactinospora</taxon>
    </lineage>
</organism>
<reference evidence="1 2" key="1">
    <citation type="submission" date="2020-07" db="EMBL/GenBank/DDBJ databases">
        <title>Sequencing the genomes of 1000 actinobacteria strains.</title>
        <authorList>
            <person name="Klenk H.-P."/>
        </authorList>
    </citation>
    <scope>NUCLEOTIDE SEQUENCE [LARGE SCALE GENOMIC DNA]</scope>
    <source>
        <strain evidence="1 2">CXB654</strain>
    </source>
</reference>
<evidence type="ECO:0000313" key="1">
    <source>
        <dbReference type="EMBL" id="NYE50283.1"/>
    </source>
</evidence>
<dbReference type="RefSeq" id="WP_179645789.1">
    <property type="nucleotide sequence ID" value="NZ_BAAAYY010000014.1"/>
</dbReference>
<evidence type="ECO:0000313" key="2">
    <source>
        <dbReference type="Proteomes" id="UP000589036"/>
    </source>
</evidence>